<evidence type="ECO:0000313" key="2">
    <source>
        <dbReference type="Proteomes" id="UP000653275"/>
    </source>
</evidence>
<dbReference type="AlphaFoldDB" id="A0AAP2F4D1"/>
<sequence>MVWVKKHVRFSGSLPSVSCSELAVQPYLYGVGQQTETGCWLSPVNAINWLSGRLSTSGGSGDLLLMMVCGGTSDAYREALALFSGVIPLPSVTQSLRQFDATARLQIERMRLPAKIKDGLPPAAELLFSTGRQASAAGLIESAQAAAALPLSEDALSAALSSFVQDRQALIDGVMGGLDELTKQTATAWVFSGTGLFSQLAKEMLEDIPDSTAVLCTAVMFTGDDLSVLRGLTHDIDNTGA</sequence>
<dbReference type="RefSeq" id="WP_202666614.1">
    <property type="nucleotide sequence ID" value="NZ_JAENMR010000024.1"/>
</dbReference>
<accession>A0AAP2F4D1</accession>
<reference evidence="1" key="1">
    <citation type="submission" date="2020-12" db="EMBL/GenBank/DDBJ databases">
        <title>Draft genome sequence of Enterobacter spp., Lelliottia spp. and Serratia spp. isolated from drinking water reservoirs and lakes.</title>
        <authorList>
            <person name="Reitter C."/>
            <person name="Neuhaus K."/>
            <person name="Huegler M."/>
        </authorList>
    </citation>
    <scope>NUCLEOTIDE SEQUENCE</scope>
    <source>
        <strain evidence="1">TZW15</strain>
    </source>
</reference>
<name>A0AAP2F4D1_LELAM</name>
<comment type="caution">
    <text evidence="1">The sequence shown here is derived from an EMBL/GenBank/DDBJ whole genome shotgun (WGS) entry which is preliminary data.</text>
</comment>
<dbReference type="EMBL" id="JAENMS010000025">
    <property type="protein sequence ID" value="MBL5937232.1"/>
    <property type="molecule type" value="Genomic_DNA"/>
</dbReference>
<gene>
    <name evidence="1" type="ORF">I7V27_22715</name>
</gene>
<organism evidence="1 2">
    <name type="scientific">Lelliottia amnigena</name>
    <name type="common">Enterobacter amnigenus</name>
    <dbReference type="NCBI Taxonomy" id="61646"/>
    <lineage>
        <taxon>Bacteria</taxon>
        <taxon>Pseudomonadati</taxon>
        <taxon>Pseudomonadota</taxon>
        <taxon>Gammaproteobacteria</taxon>
        <taxon>Enterobacterales</taxon>
        <taxon>Enterobacteriaceae</taxon>
        <taxon>Lelliottia</taxon>
    </lineage>
</organism>
<protein>
    <submittedName>
        <fullName evidence="1">Uncharacterized protein</fullName>
    </submittedName>
</protein>
<proteinExistence type="predicted"/>
<evidence type="ECO:0000313" key="1">
    <source>
        <dbReference type="EMBL" id="MBL5937232.1"/>
    </source>
</evidence>
<dbReference type="Proteomes" id="UP000653275">
    <property type="component" value="Unassembled WGS sequence"/>
</dbReference>